<evidence type="ECO:0000313" key="1">
    <source>
        <dbReference type="EMBL" id="KAK9119446.1"/>
    </source>
</evidence>
<name>A0AAP0IRJ8_9MAGN</name>
<gene>
    <name evidence="1" type="ORF">Scep_017539</name>
</gene>
<evidence type="ECO:0000313" key="2">
    <source>
        <dbReference type="Proteomes" id="UP001419268"/>
    </source>
</evidence>
<dbReference type="Proteomes" id="UP001419268">
    <property type="component" value="Unassembled WGS sequence"/>
</dbReference>
<reference evidence="1 2" key="1">
    <citation type="submission" date="2024-01" db="EMBL/GenBank/DDBJ databases">
        <title>Genome assemblies of Stephania.</title>
        <authorList>
            <person name="Yang L."/>
        </authorList>
    </citation>
    <scope>NUCLEOTIDE SEQUENCE [LARGE SCALE GENOMIC DNA]</scope>
    <source>
        <strain evidence="1">JXDWG</strain>
        <tissue evidence="1">Leaf</tissue>
    </source>
</reference>
<proteinExistence type="predicted"/>
<sequence>MAKHIIVATFPTAGIQAPSAAILLIVKVGTVEARRCCMNLIRGAKLEELLSPE</sequence>
<accession>A0AAP0IRJ8</accession>
<comment type="caution">
    <text evidence="1">The sequence shown here is derived from an EMBL/GenBank/DDBJ whole genome shotgun (WGS) entry which is preliminary data.</text>
</comment>
<dbReference type="EMBL" id="JBBNAG010000007">
    <property type="protein sequence ID" value="KAK9119446.1"/>
    <property type="molecule type" value="Genomic_DNA"/>
</dbReference>
<keyword evidence="2" id="KW-1185">Reference proteome</keyword>
<protein>
    <submittedName>
        <fullName evidence="1">Uncharacterized protein</fullName>
    </submittedName>
</protein>
<dbReference type="AlphaFoldDB" id="A0AAP0IRJ8"/>
<organism evidence="1 2">
    <name type="scientific">Stephania cephalantha</name>
    <dbReference type="NCBI Taxonomy" id="152367"/>
    <lineage>
        <taxon>Eukaryota</taxon>
        <taxon>Viridiplantae</taxon>
        <taxon>Streptophyta</taxon>
        <taxon>Embryophyta</taxon>
        <taxon>Tracheophyta</taxon>
        <taxon>Spermatophyta</taxon>
        <taxon>Magnoliopsida</taxon>
        <taxon>Ranunculales</taxon>
        <taxon>Menispermaceae</taxon>
        <taxon>Menispermoideae</taxon>
        <taxon>Cissampelideae</taxon>
        <taxon>Stephania</taxon>
    </lineage>
</organism>